<dbReference type="Pfam" id="PF12802">
    <property type="entry name" value="MarR_2"/>
    <property type="match status" value="1"/>
</dbReference>
<dbReference type="Gene3D" id="1.10.10.10">
    <property type="entry name" value="Winged helix-like DNA-binding domain superfamily/Winged helix DNA-binding domain"/>
    <property type="match status" value="1"/>
</dbReference>
<dbReference type="SMART" id="SM00347">
    <property type="entry name" value="HTH_MARR"/>
    <property type="match status" value="1"/>
</dbReference>
<dbReference type="SUPFAM" id="SSF46785">
    <property type="entry name" value="Winged helix' DNA-binding domain"/>
    <property type="match status" value="1"/>
</dbReference>
<dbReference type="InterPro" id="IPR036390">
    <property type="entry name" value="WH_DNA-bd_sf"/>
</dbReference>
<dbReference type="PROSITE" id="PS01117">
    <property type="entry name" value="HTH_MARR_1"/>
    <property type="match status" value="1"/>
</dbReference>
<dbReference type="GO" id="GO:0006950">
    <property type="term" value="P:response to stress"/>
    <property type="evidence" value="ECO:0007669"/>
    <property type="project" value="TreeGrafter"/>
</dbReference>
<dbReference type="GO" id="GO:0003677">
    <property type="term" value="F:DNA binding"/>
    <property type="evidence" value="ECO:0007669"/>
    <property type="project" value="UniProtKB-KW"/>
</dbReference>
<evidence type="ECO:0000259" key="4">
    <source>
        <dbReference type="PROSITE" id="PS50995"/>
    </source>
</evidence>
<evidence type="ECO:0000256" key="3">
    <source>
        <dbReference type="ARBA" id="ARBA00023163"/>
    </source>
</evidence>
<gene>
    <name evidence="5" type="ORF">NX02_02975</name>
</gene>
<dbReference type="InterPro" id="IPR000835">
    <property type="entry name" value="HTH_MarR-typ"/>
</dbReference>
<dbReference type="eggNOG" id="COG1846">
    <property type="taxonomic scope" value="Bacteria"/>
</dbReference>
<proteinExistence type="predicted"/>
<dbReference type="InterPro" id="IPR023187">
    <property type="entry name" value="Tscrpt_reg_MarR-type_CS"/>
</dbReference>
<keyword evidence="6" id="KW-1185">Reference proteome</keyword>
<feature type="domain" description="HTH marR-type" evidence="4">
    <location>
        <begin position="18"/>
        <end position="150"/>
    </location>
</feature>
<dbReference type="PRINTS" id="PR00598">
    <property type="entry name" value="HTHMARR"/>
</dbReference>
<keyword evidence="2" id="KW-0238">DNA-binding</keyword>
<dbReference type="PANTHER" id="PTHR33164:SF89">
    <property type="entry name" value="MARR FAMILY REGULATORY PROTEIN"/>
    <property type="match status" value="1"/>
</dbReference>
<protein>
    <recommendedName>
        <fullName evidence="4">HTH marR-type domain-containing protein</fullName>
    </recommendedName>
</protein>
<evidence type="ECO:0000256" key="2">
    <source>
        <dbReference type="ARBA" id="ARBA00023125"/>
    </source>
</evidence>
<dbReference type="HOGENOM" id="CLU_083287_4_1_5"/>
<organism evidence="5 6">
    <name type="scientific">Sphingomonas sanxanigenens DSM 19645 = NX02</name>
    <dbReference type="NCBI Taxonomy" id="1123269"/>
    <lineage>
        <taxon>Bacteria</taxon>
        <taxon>Pseudomonadati</taxon>
        <taxon>Pseudomonadota</taxon>
        <taxon>Alphaproteobacteria</taxon>
        <taxon>Sphingomonadales</taxon>
        <taxon>Sphingomonadaceae</taxon>
        <taxon>Sphingomonas</taxon>
    </lineage>
</organism>
<dbReference type="Proteomes" id="UP000018851">
    <property type="component" value="Chromosome"/>
</dbReference>
<dbReference type="InterPro" id="IPR039422">
    <property type="entry name" value="MarR/SlyA-like"/>
</dbReference>
<accession>W0A797</accession>
<dbReference type="GO" id="GO:0003700">
    <property type="term" value="F:DNA-binding transcription factor activity"/>
    <property type="evidence" value="ECO:0007669"/>
    <property type="project" value="InterPro"/>
</dbReference>
<keyword evidence="3" id="KW-0804">Transcription</keyword>
<name>W0A797_9SPHN</name>
<evidence type="ECO:0000256" key="1">
    <source>
        <dbReference type="ARBA" id="ARBA00023015"/>
    </source>
</evidence>
<dbReference type="PATRIC" id="fig|1123269.5.peg.575"/>
<dbReference type="KEGG" id="ssan:NX02_02975"/>
<dbReference type="STRING" id="1123269.NX02_02975"/>
<evidence type="ECO:0000313" key="6">
    <source>
        <dbReference type="Proteomes" id="UP000018851"/>
    </source>
</evidence>
<dbReference type="AlphaFoldDB" id="W0A797"/>
<dbReference type="PANTHER" id="PTHR33164">
    <property type="entry name" value="TRANSCRIPTIONAL REGULATOR, MARR FAMILY"/>
    <property type="match status" value="1"/>
</dbReference>
<keyword evidence="1" id="KW-0805">Transcription regulation</keyword>
<sequence>MAITQAMSRENTKIGALAPLVGYHLRRASSAFAVDFAAAMEGTGIRQVPFGIIAVVAGSPGINQGAVGRVLGIKRANMVSLINELVDMGLVDRTVDETDRRAFALTLTPAGTAMLEDCLARIDAHERRMLASFSDDEKALLLDMLRRIEKARVIPLS</sequence>
<dbReference type="PROSITE" id="PS50995">
    <property type="entry name" value="HTH_MARR_2"/>
    <property type="match status" value="1"/>
</dbReference>
<dbReference type="InterPro" id="IPR036388">
    <property type="entry name" value="WH-like_DNA-bd_sf"/>
</dbReference>
<reference evidence="5 6" key="1">
    <citation type="submission" date="2013-07" db="EMBL/GenBank/DDBJ databases">
        <title>Completed genome of Sphingomonas sanxanigenens NX02.</title>
        <authorList>
            <person name="Ma T."/>
            <person name="Huang H."/>
            <person name="Wu M."/>
            <person name="Li X."/>
            <person name="Li G."/>
        </authorList>
    </citation>
    <scope>NUCLEOTIDE SEQUENCE [LARGE SCALE GENOMIC DNA]</scope>
    <source>
        <strain evidence="5 6">NX02</strain>
    </source>
</reference>
<dbReference type="EMBL" id="CP006644">
    <property type="protein sequence ID" value="AHE52352.1"/>
    <property type="molecule type" value="Genomic_DNA"/>
</dbReference>
<evidence type="ECO:0000313" key="5">
    <source>
        <dbReference type="EMBL" id="AHE52352.1"/>
    </source>
</evidence>